<organism evidence="4 5">
    <name type="scientific">Neptunomonas antarctica</name>
    <dbReference type="NCBI Taxonomy" id="619304"/>
    <lineage>
        <taxon>Bacteria</taxon>
        <taxon>Pseudomonadati</taxon>
        <taxon>Pseudomonadota</taxon>
        <taxon>Gammaproteobacteria</taxon>
        <taxon>Oceanospirillales</taxon>
        <taxon>Oceanospirillaceae</taxon>
        <taxon>Neptunomonas</taxon>
    </lineage>
</organism>
<comment type="similarity">
    <text evidence="1">Belongs to the GST superfamily. NadH family.</text>
</comment>
<dbReference type="Proteomes" id="UP000185999">
    <property type="component" value="Unassembled WGS sequence"/>
</dbReference>
<keyword evidence="5" id="KW-1185">Reference proteome</keyword>
<dbReference type="Pfam" id="PF01323">
    <property type="entry name" value="DSBA"/>
    <property type="match status" value="1"/>
</dbReference>
<dbReference type="GO" id="GO:0004602">
    <property type="term" value="F:glutathione peroxidase activity"/>
    <property type="evidence" value="ECO:0007669"/>
    <property type="project" value="TreeGrafter"/>
</dbReference>
<dbReference type="Gene3D" id="3.40.30.10">
    <property type="entry name" value="Glutaredoxin"/>
    <property type="match status" value="1"/>
</dbReference>
<comment type="catalytic activity">
    <reaction evidence="1">
        <text>2-hydroxychromene-2-carboxylate = (3E)-4-(2-hydroxyphenyl)-2-oxobut-3-enoate</text>
        <dbReference type="Rhea" id="RHEA:27401"/>
        <dbReference type="ChEBI" id="CHEBI:59350"/>
        <dbReference type="ChEBI" id="CHEBI:59353"/>
        <dbReference type="EC" id="5.99.1.4"/>
    </reaction>
</comment>
<name>A0A1N7MVV6_9GAMM</name>
<dbReference type="EC" id="5.99.1.4" evidence="1"/>
<dbReference type="PANTHER" id="PTHR42943">
    <property type="entry name" value="GLUTATHIONE S-TRANSFERASE KAPPA"/>
    <property type="match status" value="1"/>
</dbReference>
<dbReference type="InterPro" id="IPR001853">
    <property type="entry name" value="DSBA-like_thioredoxin_dom"/>
</dbReference>
<dbReference type="EMBL" id="FTOE01000007">
    <property type="protein sequence ID" value="SIS90210.1"/>
    <property type="molecule type" value="Genomic_DNA"/>
</dbReference>
<sequence length="232" mass="26512">MAGRQLDFYFDYLSPYAYFSWRWVQPMCKKYGLTLNAHPVVFGKLLDHWGQLGPAEVPPKKTALYKYCYRYAQLNGFDFDPPRSHPYNPLPALRLSLPDIAGDAQHQVISAIFEAGWSRGIDLASEADLANVLNSLGLNSGAMLSAIKTPEVKDQLQQETTHAITRGVFGVPTFILDEELFWGNDQQEHLEIYLQGNDPLDQQKVEEMLARHRGIDRKTFALRNKEKRVQEK</sequence>
<dbReference type="GO" id="GO:0004364">
    <property type="term" value="F:glutathione transferase activity"/>
    <property type="evidence" value="ECO:0007669"/>
    <property type="project" value="TreeGrafter"/>
</dbReference>
<dbReference type="GO" id="GO:1901170">
    <property type="term" value="P:naphthalene catabolic process"/>
    <property type="evidence" value="ECO:0007669"/>
    <property type="project" value="InterPro"/>
</dbReference>
<dbReference type="InterPro" id="IPR051924">
    <property type="entry name" value="GST_Kappa/NadH"/>
</dbReference>
<feature type="domain" description="DSBA-like thioredoxin" evidence="3">
    <location>
        <begin position="5"/>
        <end position="195"/>
    </location>
</feature>
<dbReference type="STRING" id="619304.SAMN05421760_10758"/>
<dbReference type="PIRSF" id="PIRSF006386">
    <property type="entry name" value="HCCAis_GSTk"/>
    <property type="match status" value="1"/>
</dbReference>
<dbReference type="InterPro" id="IPR036249">
    <property type="entry name" value="Thioredoxin-like_sf"/>
</dbReference>
<evidence type="ECO:0000313" key="5">
    <source>
        <dbReference type="Proteomes" id="UP000185999"/>
    </source>
</evidence>
<dbReference type="PANTHER" id="PTHR42943:SF2">
    <property type="entry name" value="GLUTATHIONE S-TRANSFERASE KAPPA 1"/>
    <property type="match status" value="1"/>
</dbReference>
<dbReference type="AlphaFoldDB" id="A0A1N7MVV6"/>
<dbReference type="InterPro" id="IPR014440">
    <property type="entry name" value="HCCAis_GSTk"/>
</dbReference>
<dbReference type="OrthoDB" id="5244108at2"/>
<proteinExistence type="inferred from homology"/>
<dbReference type="GO" id="GO:0006749">
    <property type="term" value="P:glutathione metabolic process"/>
    <property type="evidence" value="ECO:0007669"/>
    <property type="project" value="TreeGrafter"/>
</dbReference>
<feature type="active site" description="Nucleophile" evidence="2">
    <location>
        <position position="14"/>
    </location>
</feature>
<evidence type="ECO:0000313" key="4">
    <source>
        <dbReference type="EMBL" id="SIS90210.1"/>
    </source>
</evidence>
<reference evidence="5" key="1">
    <citation type="submission" date="2017-01" db="EMBL/GenBank/DDBJ databases">
        <authorList>
            <person name="Varghese N."/>
            <person name="Submissions S."/>
        </authorList>
    </citation>
    <scope>NUCLEOTIDE SEQUENCE [LARGE SCALE GENOMIC DNA]</scope>
    <source>
        <strain evidence="5">DSM 22306</strain>
    </source>
</reference>
<evidence type="ECO:0000259" key="3">
    <source>
        <dbReference type="Pfam" id="PF01323"/>
    </source>
</evidence>
<accession>A0A1N7MVV6</accession>
<evidence type="ECO:0000256" key="2">
    <source>
        <dbReference type="PIRSR" id="PIRSR006386-1"/>
    </source>
</evidence>
<dbReference type="CDD" id="cd03022">
    <property type="entry name" value="DsbA_HCCA_Iso"/>
    <property type="match status" value="1"/>
</dbReference>
<keyword evidence="1 4" id="KW-0413">Isomerase</keyword>
<evidence type="ECO:0000256" key="1">
    <source>
        <dbReference type="PIRNR" id="PIRNR006386"/>
    </source>
</evidence>
<protein>
    <recommendedName>
        <fullName evidence="1">2-hydroxychromene-2-carboxylate isomerase</fullName>
        <ecNumber evidence="1">5.99.1.4</ecNumber>
    </recommendedName>
</protein>
<dbReference type="SUPFAM" id="SSF52833">
    <property type="entry name" value="Thioredoxin-like"/>
    <property type="match status" value="1"/>
</dbReference>
<gene>
    <name evidence="4" type="ORF">SAMN05421760_10758</name>
</gene>
<dbReference type="GO" id="GO:0018845">
    <property type="term" value="F:2-hydroxychromene-2-carboxylate isomerase activity"/>
    <property type="evidence" value="ECO:0007669"/>
    <property type="project" value="UniProtKB-UniRule"/>
</dbReference>
<dbReference type="RefSeq" id="WP_054340742.1">
    <property type="nucleotide sequence ID" value="NZ_FTOE01000007.1"/>
</dbReference>
<dbReference type="InterPro" id="IPR044087">
    <property type="entry name" value="NahD-like"/>
</dbReference>